<reference evidence="4" key="1">
    <citation type="journal article" date="2015" name="Nat. Genet.">
        <title>The genome and transcriptome of the zoonotic hookworm Ancylostoma ceylanicum identify infection-specific gene families.</title>
        <authorList>
            <person name="Schwarz E.M."/>
            <person name="Hu Y."/>
            <person name="Antoshechkin I."/>
            <person name="Miller M.M."/>
            <person name="Sternberg P.W."/>
            <person name="Aroian R.V."/>
        </authorList>
    </citation>
    <scope>NUCLEOTIDE SEQUENCE</scope>
    <source>
        <strain evidence="4">HY135</strain>
    </source>
</reference>
<dbReference type="Pfam" id="PF05970">
    <property type="entry name" value="PIF1"/>
    <property type="match status" value="1"/>
</dbReference>
<dbReference type="Proteomes" id="UP000024635">
    <property type="component" value="Unassembled WGS sequence"/>
</dbReference>
<dbReference type="EMBL" id="JARK01001506">
    <property type="protein sequence ID" value="EYB94511.1"/>
    <property type="molecule type" value="Genomic_DNA"/>
</dbReference>
<keyword evidence="1" id="KW-0233">DNA recombination</keyword>
<dbReference type="GO" id="GO:0006310">
    <property type="term" value="P:DNA recombination"/>
    <property type="evidence" value="ECO:0007669"/>
    <property type="project" value="UniProtKB-KW"/>
</dbReference>
<organism evidence="3 4">
    <name type="scientific">Ancylostoma ceylanicum</name>
    <dbReference type="NCBI Taxonomy" id="53326"/>
    <lineage>
        <taxon>Eukaryota</taxon>
        <taxon>Metazoa</taxon>
        <taxon>Ecdysozoa</taxon>
        <taxon>Nematoda</taxon>
        <taxon>Chromadorea</taxon>
        <taxon>Rhabditida</taxon>
        <taxon>Rhabditina</taxon>
        <taxon>Rhabditomorpha</taxon>
        <taxon>Strongyloidea</taxon>
        <taxon>Ancylostomatidae</taxon>
        <taxon>Ancylostomatinae</taxon>
        <taxon>Ancylostoma</taxon>
    </lineage>
</organism>
<evidence type="ECO:0000313" key="4">
    <source>
        <dbReference type="Proteomes" id="UP000024635"/>
    </source>
</evidence>
<dbReference type="STRING" id="53326.A0A016SVW0"/>
<comment type="similarity">
    <text evidence="1">Belongs to the helicase family.</text>
</comment>
<dbReference type="GO" id="GO:0006281">
    <property type="term" value="P:DNA repair"/>
    <property type="evidence" value="ECO:0007669"/>
    <property type="project" value="UniProtKB-KW"/>
</dbReference>
<keyword evidence="1" id="KW-0234">DNA repair</keyword>
<keyword evidence="1" id="KW-0547">Nucleotide-binding</keyword>
<keyword evidence="1" id="KW-0067">ATP-binding</keyword>
<gene>
    <name evidence="3" type="primary">Acey_s0170.g238</name>
    <name evidence="3" type="ORF">Y032_0170g238</name>
</gene>
<keyword evidence="1" id="KW-0347">Helicase</keyword>
<keyword evidence="4" id="KW-1185">Reference proteome</keyword>
<dbReference type="PANTHER" id="PTHR10492:SF57">
    <property type="entry name" value="ATP-DEPENDENT DNA HELICASE"/>
    <property type="match status" value="1"/>
</dbReference>
<name>A0A016SVW0_9BILA</name>
<comment type="caution">
    <text evidence="3">The sequence shown here is derived from an EMBL/GenBank/DDBJ whole genome shotgun (WGS) entry which is preliminary data.</text>
</comment>
<dbReference type="InterPro" id="IPR010285">
    <property type="entry name" value="DNA_helicase_pif1-like_DEAD"/>
</dbReference>
<dbReference type="GO" id="GO:0016787">
    <property type="term" value="F:hydrolase activity"/>
    <property type="evidence" value="ECO:0007669"/>
    <property type="project" value="UniProtKB-KW"/>
</dbReference>
<dbReference type="AlphaFoldDB" id="A0A016SVW0"/>
<evidence type="ECO:0000313" key="3">
    <source>
        <dbReference type="EMBL" id="EYB94511.1"/>
    </source>
</evidence>
<dbReference type="OrthoDB" id="272985at2759"/>
<comment type="catalytic activity">
    <reaction evidence="1">
        <text>ATP + H2O = ADP + phosphate + H(+)</text>
        <dbReference type="Rhea" id="RHEA:13065"/>
        <dbReference type="ChEBI" id="CHEBI:15377"/>
        <dbReference type="ChEBI" id="CHEBI:15378"/>
        <dbReference type="ChEBI" id="CHEBI:30616"/>
        <dbReference type="ChEBI" id="CHEBI:43474"/>
        <dbReference type="ChEBI" id="CHEBI:456216"/>
        <dbReference type="EC" id="5.6.2.3"/>
    </reaction>
</comment>
<accession>A0A016SVW0</accession>
<protein>
    <recommendedName>
        <fullName evidence="1">ATP-dependent DNA helicase</fullName>
        <ecNumber evidence="1">5.6.2.3</ecNumber>
    </recommendedName>
</protein>
<dbReference type="GO" id="GO:0000723">
    <property type="term" value="P:telomere maintenance"/>
    <property type="evidence" value="ECO:0007669"/>
    <property type="project" value="InterPro"/>
</dbReference>
<dbReference type="PANTHER" id="PTHR10492">
    <property type="match status" value="1"/>
</dbReference>
<keyword evidence="1" id="KW-0378">Hydrolase</keyword>
<comment type="cofactor">
    <cofactor evidence="1">
        <name>Mg(2+)</name>
        <dbReference type="ChEBI" id="CHEBI:18420"/>
    </cofactor>
</comment>
<dbReference type="EC" id="5.6.2.3" evidence="1"/>
<proteinExistence type="inferred from homology"/>
<keyword evidence="1" id="KW-0227">DNA damage</keyword>
<feature type="domain" description="DNA helicase Pif1-like DEAD-box helicase" evidence="2">
    <location>
        <begin position="16"/>
        <end position="86"/>
    </location>
</feature>
<dbReference type="GO" id="GO:0005524">
    <property type="term" value="F:ATP binding"/>
    <property type="evidence" value="ECO:0007669"/>
    <property type="project" value="UniProtKB-KW"/>
</dbReference>
<evidence type="ECO:0000256" key="1">
    <source>
        <dbReference type="RuleBase" id="RU363044"/>
    </source>
</evidence>
<dbReference type="GO" id="GO:0043139">
    <property type="term" value="F:5'-3' DNA helicase activity"/>
    <property type="evidence" value="ECO:0007669"/>
    <property type="project" value="UniProtKB-EC"/>
</dbReference>
<evidence type="ECO:0000259" key="2">
    <source>
        <dbReference type="Pfam" id="PF05970"/>
    </source>
</evidence>
<sequence>MIGDKCMLMNGKTLLALEALDRTLQDIRGSSRLMGGVIVVLAGDFRKTLKATPRFTPADELSACLKAYYLWRHVHKMTLITNMRVHLLGDESVGVLRSSCCALVMASSPSTLKLI</sequence>